<evidence type="ECO:0000256" key="1">
    <source>
        <dbReference type="ARBA" id="ARBA00004790"/>
    </source>
</evidence>
<gene>
    <name evidence="9" type="ORF">DESAM_20019</name>
</gene>
<evidence type="ECO:0000256" key="3">
    <source>
        <dbReference type="ARBA" id="ARBA00022741"/>
    </source>
</evidence>
<keyword evidence="3 6" id="KW-0547">Nucleotide-binding</keyword>
<evidence type="ECO:0000256" key="6">
    <source>
        <dbReference type="RuleBase" id="RU003811"/>
    </source>
</evidence>
<evidence type="ECO:0000313" key="9">
    <source>
        <dbReference type="EMBL" id="CCO22310.1"/>
    </source>
</evidence>
<dbReference type="EC" id="6.3.1.5" evidence="7"/>
<dbReference type="eggNOG" id="COG0171">
    <property type="taxonomic scope" value="Bacteria"/>
</dbReference>
<protein>
    <recommendedName>
        <fullName evidence="7">NH(3)-dependent NAD(+) synthetase</fullName>
        <ecNumber evidence="7">6.3.1.5</ecNumber>
    </recommendedName>
</protein>
<dbReference type="GO" id="GO:0005737">
    <property type="term" value="C:cytoplasm"/>
    <property type="evidence" value="ECO:0007669"/>
    <property type="project" value="InterPro"/>
</dbReference>
<evidence type="ECO:0000256" key="4">
    <source>
        <dbReference type="ARBA" id="ARBA00022840"/>
    </source>
</evidence>
<sequence>MNNINLSKQDAENEKNRIVEFLKKSLGGKKAVVGISGGLDSDVVARLVALAIGSNNLKLFIVLQDDMEERHLENARVLAKDLRVPLQEIDLKKYPFDFINQLANADPQENFRPDGLLDSSRAKCSLRTPILSTYQDRGYIVIGTSNRTEYELGFFLPFGDGIAHIKPITHLYKTQVRQISHLLGTRIPVIDQPASAGFWKGETDLEDLAYWLFNEAPIQQERTFTDADILEVNEIKSELSTERVDEVVYAINWLNLKDETINSDTGLSIKNILRFRNLIKAASEFKCKPYNIQLEPNPDGR</sequence>
<comment type="similarity">
    <text evidence="6">Belongs to the NAD synthetase family.</text>
</comment>
<dbReference type="InterPro" id="IPR022310">
    <property type="entry name" value="NAD/GMP_synthase"/>
</dbReference>
<keyword evidence="2 6" id="KW-0436">Ligase</keyword>
<keyword evidence="5 6" id="KW-0520">NAD</keyword>
<evidence type="ECO:0000313" key="10">
    <source>
        <dbReference type="Proteomes" id="UP000010808"/>
    </source>
</evidence>
<feature type="domain" description="NAD/GMP synthase" evidence="8">
    <location>
        <begin position="17"/>
        <end position="238"/>
    </location>
</feature>
<dbReference type="Proteomes" id="UP000010808">
    <property type="component" value="Chromosome"/>
</dbReference>
<dbReference type="GO" id="GO:0003952">
    <property type="term" value="F:NAD+ synthase (glutamine-hydrolyzing) activity"/>
    <property type="evidence" value="ECO:0007669"/>
    <property type="project" value="InterPro"/>
</dbReference>
<proteinExistence type="inferred from homology"/>
<dbReference type="AlphaFoldDB" id="L0R7Y8"/>
<keyword evidence="10" id="KW-1185">Reference proteome</keyword>
<dbReference type="RefSeq" id="WP_015334920.1">
    <property type="nucleotide sequence ID" value="NC_020055.1"/>
</dbReference>
<dbReference type="GO" id="GO:0008795">
    <property type="term" value="F:NAD+ synthase activity"/>
    <property type="evidence" value="ECO:0007669"/>
    <property type="project" value="UniProtKB-EC"/>
</dbReference>
<dbReference type="NCBIfam" id="TIGR00552">
    <property type="entry name" value="nadE"/>
    <property type="match status" value="1"/>
</dbReference>
<name>L0R7Y8_9BACT</name>
<dbReference type="InterPro" id="IPR014729">
    <property type="entry name" value="Rossmann-like_a/b/a_fold"/>
</dbReference>
<organism evidence="9 10">
    <name type="scientific">Maridesulfovibrio hydrothermalis AM13 = DSM 14728</name>
    <dbReference type="NCBI Taxonomy" id="1121451"/>
    <lineage>
        <taxon>Bacteria</taxon>
        <taxon>Pseudomonadati</taxon>
        <taxon>Thermodesulfobacteriota</taxon>
        <taxon>Desulfovibrionia</taxon>
        <taxon>Desulfovibrionales</taxon>
        <taxon>Desulfovibrionaceae</taxon>
        <taxon>Maridesulfovibrio</taxon>
    </lineage>
</organism>
<dbReference type="OrthoDB" id="9799210at2"/>
<evidence type="ECO:0000256" key="7">
    <source>
        <dbReference type="RuleBase" id="RU003812"/>
    </source>
</evidence>
<dbReference type="Pfam" id="PF02540">
    <property type="entry name" value="NAD_synthase"/>
    <property type="match status" value="1"/>
</dbReference>
<dbReference type="PANTHER" id="PTHR23090">
    <property type="entry name" value="NH 3 /GLUTAMINE-DEPENDENT NAD + SYNTHETASE"/>
    <property type="match status" value="1"/>
</dbReference>
<dbReference type="STRING" id="1121451.DESAM_20019"/>
<dbReference type="GO" id="GO:0005524">
    <property type="term" value="F:ATP binding"/>
    <property type="evidence" value="ECO:0007669"/>
    <property type="project" value="UniProtKB-KW"/>
</dbReference>
<dbReference type="PANTHER" id="PTHR23090:SF9">
    <property type="entry name" value="GLUTAMINE-DEPENDENT NAD(+) SYNTHETASE"/>
    <property type="match status" value="1"/>
</dbReference>
<dbReference type="SUPFAM" id="SSF52402">
    <property type="entry name" value="Adenine nucleotide alpha hydrolases-like"/>
    <property type="match status" value="1"/>
</dbReference>
<keyword evidence="4 6" id="KW-0067">ATP-binding</keyword>
<comment type="pathway">
    <text evidence="1">Cofactor biosynthesis; NAD(+) biosynthesis.</text>
</comment>
<dbReference type="InterPro" id="IPR003694">
    <property type="entry name" value="NAD_synthase"/>
</dbReference>
<dbReference type="UniPathway" id="UPA00253">
    <property type="reaction ID" value="UER00333"/>
</dbReference>
<accession>L0R7Y8</accession>
<dbReference type="GO" id="GO:0009435">
    <property type="term" value="P:NAD+ biosynthetic process"/>
    <property type="evidence" value="ECO:0007669"/>
    <property type="project" value="UniProtKB-UniPathway"/>
</dbReference>
<dbReference type="KEGG" id="dhy:DESAM_20019"/>
<dbReference type="Gene3D" id="3.40.50.620">
    <property type="entry name" value="HUPs"/>
    <property type="match status" value="1"/>
</dbReference>
<evidence type="ECO:0000259" key="8">
    <source>
        <dbReference type="Pfam" id="PF02540"/>
    </source>
</evidence>
<dbReference type="PATRIC" id="fig|1121451.3.peg.298"/>
<comment type="catalytic activity">
    <reaction evidence="7">
        <text>deamido-NAD(+) + NH4(+) + ATP = AMP + diphosphate + NAD(+) + H(+)</text>
        <dbReference type="Rhea" id="RHEA:21188"/>
        <dbReference type="ChEBI" id="CHEBI:15378"/>
        <dbReference type="ChEBI" id="CHEBI:28938"/>
        <dbReference type="ChEBI" id="CHEBI:30616"/>
        <dbReference type="ChEBI" id="CHEBI:33019"/>
        <dbReference type="ChEBI" id="CHEBI:57540"/>
        <dbReference type="ChEBI" id="CHEBI:58437"/>
        <dbReference type="ChEBI" id="CHEBI:456215"/>
        <dbReference type="EC" id="6.3.1.5"/>
    </reaction>
</comment>
<evidence type="ECO:0000256" key="2">
    <source>
        <dbReference type="ARBA" id="ARBA00022598"/>
    </source>
</evidence>
<dbReference type="GO" id="GO:0004359">
    <property type="term" value="F:glutaminase activity"/>
    <property type="evidence" value="ECO:0007669"/>
    <property type="project" value="InterPro"/>
</dbReference>
<dbReference type="HOGENOM" id="CLU_923553_0_0_7"/>
<evidence type="ECO:0000256" key="5">
    <source>
        <dbReference type="ARBA" id="ARBA00023027"/>
    </source>
</evidence>
<dbReference type="CDD" id="cd00553">
    <property type="entry name" value="NAD_synthase"/>
    <property type="match status" value="1"/>
</dbReference>
<reference evidence="9 10" key="1">
    <citation type="submission" date="2012-10" db="EMBL/GenBank/DDBJ databases">
        <authorList>
            <person name="Genoscope - CEA"/>
        </authorList>
    </citation>
    <scope>NUCLEOTIDE SEQUENCE [LARGE SCALE GENOMIC DNA]</scope>
    <source>
        <strain evidence="10">AM13 / DSM 14728</strain>
    </source>
</reference>
<dbReference type="EMBL" id="FO203522">
    <property type="protein sequence ID" value="CCO22310.1"/>
    <property type="molecule type" value="Genomic_DNA"/>
</dbReference>